<organism evidence="2 3">
    <name type="scientific">Sphingomonas donggukensis</name>
    <dbReference type="NCBI Taxonomy" id="2949093"/>
    <lineage>
        <taxon>Bacteria</taxon>
        <taxon>Pseudomonadati</taxon>
        <taxon>Pseudomonadota</taxon>
        <taxon>Alphaproteobacteria</taxon>
        <taxon>Sphingomonadales</taxon>
        <taxon>Sphingomonadaceae</taxon>
        <taxon>Sphingomonas</taxon>
    </lineage>
</organism>
<protein>
    <submittedName>
        <fullName evidence="2">Glycosyltransferase family 4 protein</fullName>
    </submittedName>
</protein>
<dbReference type="SUPFAM" id="SSF53756">
    <property type="entry name" value="UDP-Glycosyltransferase/glycogen phosphorylase"/>
    <property type="match status" value="1"/>
</dbReference>
<dbReference type="EMBL" id="CP098401">
    <property type="protein sequence ID" value="URW74453.1"/>
    <property type="molecule type" value="Genomic_DNA"/>
</dbReference>
<dbReference type="InterPro" id="IPR028098">
    <property type="entry name" value="Glyco_trans_4-like_N"/>
</dbReference>
<dbReference type="Pfam" id="PF13579">
    <property type="entry name" value="Glyco_trans_4_4"/>
    <property type="match status" value="1"/>
</dbReference>
<dbReference type="CDD" id="cd03794">
    <property type="entry name" value="GT4_WbuB-like"/>
    <property type="match status" value="1"/>
</dbReference>
<evidence type="ECO:0000313" key="2">
    <source>
        <dbReference type="EMBL" id="URW74453.1"/>
    </source>
</evidence>
<dbReference type="RefSeq" id="WP_250748554.1">
    <property type="nucleotide sequence ID" value="NZ_CP098401.1"/>
</dbReference>
<dbReference type="InterPro" id="IPR050194">
    <property type="entry name" value="Glycosyltransferase_grp1"/>
</dbReference>
<dbReference type="Pfam" id="PF13692">
    <property type="entry name" value="Glyco_trans_1_4"/>
    <property type="match status" value="1"/>
</dbReference>
<evidence type="ECO:0000313" key="3">
    <source>
        <dbReference type="Proteomes" id="UP001055580"/>
    </source>
</evidence>
<accession>A0ABY4TPY9</accession>
<proteinExistence type="predicted"/>
<dbReference type="Gene3D" id="3.40.50.2000">
    <property type="entry name" value="Glycogen Phosphorylase B"/>
    <property type="match status" value="2"/>
</dbReference>
<feature type="domain" description="Glycosyltransferase subfamily 4-like N-terminal" evidence="1">
    <location>
        <begin position="18"/>
        <end position="198"/>
    </location>
</feature>
<sequence length="409" mass="43945">MHILLLTHYYPPEVNAPASRCSENARAWVAAGHRVTVVTCTPNHPAGRLFPGYANRLFQRETIDGVEVIRVWTWLAANEGFLPRIAGYVSYLVSVVLQRFRIPWADVVVSTSPQFFAGLAGWAFKSRRRPWVLEIRDLWPESIIAVGAMRRGFAIRVLERIEAAAYRAADRVVVVTDSFVDHVRARRPAGPIDVIKNGVDLTHFRPATGDAVAAFRAAHGLTGKFVASYVGTHGMAHGLDTILDAAEVLRDRADIAFLLVGAGAEKARLEAERDRRGLTNVVMLGQQPKAAMPTVWSATDAALVVLRDFDTFRSVIPSKMFEAMALAKPIVLGVAGEAAALLAAGDAGIAIPPEDSAALADAVRTLSDDAALAARLGSSGSTHVGAEFDRSVLAARYLALLEAAVAAKA</sequence>
<gene>
    <name evidence="2" type="ORF">M9980_07605</name>
</gene>
<dbReference type="PANTHER" id="PTHR45947">
    <property type="entry name" value="SULFOQUINOVOSYL TRANSFERASE SQD2"/>
    <property type="match status" value="1"/>
</dbReference>
<keyword evidence="3" id="KW-1185">Reference proteome</keyword>
<dbReference type="PANTHER" id="PTHR45947:SF3">
    <property type="entry name" value="SULFOQUINOVOSYL TRANSFERASE SQD2"/>
    <property type="match status" value="1"/>
</dbReference>
<reference evidence="2" key="1">
    <citation type="submission" date="2022-05" db="EMBL/GenBank/DDBJ databases">
        <title>Sphingomonas sp. strain RMG20 Genome sequencing and assembly.</title>
        <authorList>
            <person name="Kim I."/>
        </authorList>
    </citation>
    <scope>NUCLEOTIDE SEQUENCE</scope>
    <source>
        <strain evidence="2">RMG20</strain>
    </source>
</reference>
<evidence type="ECO:0000259" key="1">
    <source>
        <dbReference type="Pfam" id="PF13579"/>
    </source>
</evidence>
<dbReference type="Proteomes" id="UP001055580">
    <property type="component" value="Chromosome"/>
</dbReference>
<name>A0ABY4TPY9_9SPHN</name>